<sequence length="47" mass="5715">MVGQHNMCMKPNFEARKKMLRTEGKEWIYAINPRWKLLTMYKFSGSY</sequence>
<evidence type="ECO:0000313" key="1">
    <source>
        <dbReference type="EMBL" id="MBX69146.1"/>
    </source>
</evidence>
<accession>A0A2P2QQ20</accession>
<protein>
    <submittedName>
        <fullName evidence="1">Uncharacterized protein</fullName>
    </submittedName>
</protein>
<organism evidence="1">
    <name type="scientific">Rhizophora mucronata</name>
    <name type="common">Asiatic mangrove</name>
    <dbReference type="NCBI Taxonomy" id="61149"/>
    <lineage>
        <taxon>Eukaryota</taxon>
        <taxon>Viridiplantae</taxon>
        <taxon>Streptophyta</taxon>
        <taxon>Embryophyta</taxon>
        <taxon>Tracheophyta</taxon>
        <taxon>Spermatophyta</taxon>
        <taxon>Magnoliopsida</taxon>
        <taxon>eudicotyledons</taxon>
        <taxon>Gunneridae</taxon>
        <taxon>Pentapetalae</taxon>
        <taxon>rosids</taxon>
        <taxon>fabids</taxon>
        <taxon>Malpighiales</taxon>
        <taxon>Rhizophoraceae</taxon>
        <taxon>Rhizophora</taxon>
    </lineage>
</organism>
<dbReference type="AlphaFoldDB" id="A0A2P2QQ20"/>
<proteinExistence type="predicted"/>
<reference evidence="1" key="1">
    <citation type="submission" date="2018-02" db="EMBL/GenBank/DDBJ databases">
        <title>Rhizophora mucronata_Transcriptome.</title>
        <authorList>
            <person name="Meera S.P."/>
            <person name="Sreeshan A."/>
            <person name="Augustine A."/>
        </authorList>
    </citation>
    <scope>NUCLEOTIDE SEQUENCE</scope>
    <source>
        <tissue evidence="1">Leaf</tissue>
    </source>
</reference>
<name>A0A2P2QQ20_RHIMU</name>
<dbReference type="EMBL" id="GGEC01088662">
    <property type="protein sequence ID" value="MBX69146.1"/>
    <property type="molecule type" value="Transcribed_RNA"/>
</dbReference>